<evidence type="ECO:0000313" key="3">
    <source>
        <dbReference type="Proteomes" id="UP000887566"/>
    </source>
</evidence>
<reference evidence="4" key="1">
    <citation type="submission" date="2022-11" db="UniProtKB">
        <authorList>
            <consortium name="WormBaseParasite"/>
        </authorList>
    </citation>
    <scope>IDENTIFICATION</scope>
</reference>
<feature type="chain" id="PRO_5036964919" evidence="1">
    <location>
        <begin position="20"/>
        <end position="4325"/>
    </location>
</feature>
<dbReference type="SMART" id="SM00321">
    <property type="entry name" value="WSC"/>
    <property type="match status" value="1"/>
</dbReference>
<dbReference type="Proteomes" id="UP000887566">
    <property type="component" value="Unplaced"/>
</dbReference>
<dbReference type="InterPro" id="IPR002889">
    <property type="entry name" value="WSC_carb-bd"/>
</dbReference>
<feature type="domain" description="WSC" evidence="2">
    <location>
        <begin position="20"/>
        <end position="116"/>
    </location>
</feature>
<organism evidence="3 4">
    <name type="scientific">Plectus sambesii</name>
    <dbReference type="NCBI Taxonomy" id="2011161"/>
    <lineage>
        <taxon>Eukaryota</taxon>
        <taxon>Metazoa</taxon>
        <taxon>Ecdysozoa</taxon>
        <taxon>Nematoda</taxon>
        <taxon>Chromadorea</taxon>
        <taxon>Plectida</taxon>
        <taxon>Plectina</taxon>
        <taxon>Plectoidea</taxon>
        <taxon>Plectidae</taxon>
        <taxon>Plectus</taxon>
    </lineage>
</organism>
<dbReference type="Pfam" id="PF01822">
    <property type="entry name" value="WSC"/>
    <property type="match status" value="1"/>
</dbReference>
<sequence length="4325" mass="458977">MINLSIALFFFLLSTLAAGQTTDLGCFQAEVEQTIWKIPLQYDPYSMTRSKCSSLCMEARMRFMKLESGLLCFCSDSFDPTLYKLATDNTNCQVTCGGDSTQTCGGYGYYTVTDLQALANIPLIEMPLDQQPSFLISLSAPSPVKTFQKVTFNFTLPSNLSYDTSALKFKCHYGDHIADMYWHTLAEIGKLACTKAYTMAGKYVVTGIVQRYIDTYYPLEYRTYTTVTVYQPLLQPTVYCPRIAGVGANETCKLFLPAGSQLQIKMDLNDGYGLVSEASSPVDPEWFSFGSDVPSAPDFNLTVNPTKYNLAAPSTPYIALNTPVPRSGYPLAVEYMRTSPSYAASTFWARIMISPYCAWNLRNSPGCNPPQQSDTTNVTRNSTITFQSIYSKVACSNSYSASKSMCSDTNVCPLYPSTIGTPSWALKNWTTTGLNISGNPTFTDTILTGGSLAFSATSNQFSQIIYQFPSTYYTAGTSTSQSLSAGYNMGGVETSGPVILVENASSSSPTAWTTYTTTPVYRFIATVPTVVDLKVLWNNPGTYNFSAIVTSSTTGESQTASTTVIVQGSITSVVADHPTIVAVGTSVTIGIKIPSTYIPNGQFSFIIDGVNATAANGPITQNDTLSYTFSTVGNITINTWGTNDVGGVWNTSYIWVIPKLDGLTMTLSGPLTDGQIMSQVTPGAITNCGIQVPADLGFSATLQVTSGYLVGYSFSVEGEVEQNVNVTDPLASNNYTMTFAVPAIGLGEKVNVTVAATSLANETIVLDGDTLFFIGVPASNKQVCDVSNIPDAAMIAQPFDISVSNYTGLVCTLDTMTIKMTANNVTAQYLQSNQTNLTSTYSYTYPAYYSNGLNPAQVQLTNRLGMFTCNATIELEAAFSGFAVHFEYTLLTNGSYVQVYPVNATAITCGMPLPATEMNVSAVLSIATGRLRTYTALLDNTTAIIFNATIHNDSTYLQYLTLPALNIGDAKTLTLIAESEFNEAAAFTINVGGALGSTDVASSLITAPATAIAGRNFTYTVNVSSLSCAETVVSITTDMTKQNYTNQNVSNPLTASFSTPGNKSIAVQFMTPYGLITGTQYIMVYPSLQNLTALLTFDINGNSQTTNTTTIYDSNCGMGVTFSSNLQLDLSVATGAVTAFEAYLIDNDTSTIVQQVVVNMTGTGMLYTSIPFNAMNLFDSFSLVVVARSEIGEVLSRVVNLNGMIGRDDQIEYYVSNADTAVTNESVTFGLTFSQGLCGETFTIKTPFSSATYNASANGTVSNSTTVSFPAAGSYNVTITVVNPIGTFYYTQTIDVYDTLKGLTFGFFGNVNGQEQLLNASSSCSIYPVPAGQPFSLYLNTASGALQSYHVELIDNETLTSITPPLPDYVPLDPNEREKNITIQNVDLNKQIIVVVTATSEFSETLSKVFRIVGAVASDASLATYISHPELAELNVPVNVTLNFLPNSTFLDSCIMSSNLTAGARTWSITTINGSTINNLTFSTTGYNTFYLQLTNGLGTFYYNGTVYIDGGLLNLTGVLRFTLDDAPQPVVITSTVDPLCNAVQVAAGVQLSILVDVIGSSLSRYEITSPIALNVTPSSPSNYSQQIDLLIPTVGEMGVISVWAYQANGFAPLSLNLSYASMVASQSMLNSHILAPSAAMYNSNVTLQMNLTSTGCYQSVGWYINGGDMGSSNGSSIAGTISVPTLGVYNQTVTYQNAIWNGARDLNLTVDWPLSNVSVSVASLAVNGSFVFVDGSAAIADCGLQYTYNNSYVVISVASGQVTNLNIIVLSTTGQVLTYNLTIRAIPTDSAQLLAMVSSIPAVVVQDAEFEIAWNVTDLSTCGGEMIISTNWTTYNINSGIYALSNLSLPQIGNQSISLGYLGPYGLIEAEYIVLVISNLDNLTVTVAFTMANGTKVSFDPSKVTNTSCVTDVGSVIPAGSSDISLLLNVEMGNIGDYSIIVGNKTTLSLNTTGSSNFARNVSLPAFDVGESQLVSVVPTSTGGDMLLLSFMLTGVISNQQQLNQSLTLTPISDIGNVGDNFSVSYNFSTFPNCTITSNEAVIVGPSGILISTTGVLDFFQVLNSSGNYTLTVTHSNAFGQWQTSRTIQVLGQPIVNLTAAVAFGLYGNQYNISITNATMACPIVLPAKQNATITLAVENGIVDGYFVSFTVTGQTFVVSSDNYMNGLFAYTMPDVFQTQAIEMAAQGIMGEILNFTALVIGAPIGNGILDTAVIQAPLIVNVSQPFNIVVGNLTDANGCVNGTLNMQIDVLSSSFSGSELLYANMSNVILPTAGYYNLTITYTNTYGTFTKIIQILAKEDLTGFFATIGFTLNNGSHISFNDTSAAACGLMVPANQPIDIVLNVATGILGEYTIVENGTTSIFTMTGFSNRTYTHTINATIVLDQSKVYQLSVHSIYNETQSINITLVAVVSSTQEVQNLTSYPKIVPQGGTVPITYGSNGPCASNQALLLTYQDTATEESNNNSLTVIGDVPGWQNVTVSVSNSLGDFVYTGQVYVIETLANLSVIVASSTSEGQNYSITVTNATTPCGLELPAKEVLQLQLNVGSGLPSVYIVRFGSGESYTIQANDTGAIFSRVQLLTRKLELGEVQPLFVSVLDNYGGNITITVNVIGVVGTNSLLTSLVAPVPPAFVKQTFQASVNLSVTCDHSLEMAVDIDGSIVKSLNATSLNASSLTPGSKPLVVTHKNMLGTFQANSTVTISGALIKNLTTIGFFNFDSANGSTPMAISVANGSDSGTCGLLWPGDQNTTLQLSVDDGIITNYYVTLAGVQQTVNTNSSGAYNATVSIVLPPIGVGTSTTLTVVAISIIGENVNFSVTVHGVITQRSTLESLLNYPTAPVFAGTPINMFFNNVSVVQNCGDTYSIAYNDPVNMTTISDGNCSAVAGTLGNNTIALSYTSALGTVYSESLYIIVTGALKNLTVDVYFNIDSLANSSTSGHIFLTNNSMVPACGILLPGDQDFSLVLNVGDGYVTNYYIEIGSSIYNISPTATGNRTGQVLVTAIGVGTTTSMAVVATSQYDETLAFVMDVRGVITKRATLESLLLYPTDPVAQNALFNLQLSNVTQNCDDFTTIELHDPTNAIVIARANNSNQLTAGFNTSSSYIGENKIILKYTSGLGNVYSENKYVTIFGGLKNLTADVYFDIDSLANSSTPGHSFITNSSVVAPCGILLPGDQDFSLVLNVGDGYVTNYYIEIGSFIQNISITAASNRTGQVLVTAIGVQTTTSLIVVATSQYHETLTLIVDVRGVITKRSTLEALLLYPTDLVAQNALFNLQLSNVTQNCDDFTTIELHDPTNAIVIARANNSNQLTAGFNASSSYIGENKIILKYTSGLGNVYSENKYVTIFGALKNLTVDAYFNIDSLANSSTPGHISFGSNFTVAPCGILLPGDQDFDLVLDVGDGSVTNYYIEIGSFIRNISTTTGNRTAQVLLTSLGVGTSTPLTILATSLYNETIAFVVDVRGVITKRATLESLLLYPTDPVAQNALFNLQLSNVTQNCDDFTTIELHDPTNAIVIARANNSNQLTAGFNTSSSYIGENKIILKYTSGLGNVTIFGGLKNLTVDAYFNIDSLANSSTPGHISFGSNFTVAPCGILLPGDQDFDLVLNVGDGYVTNYYIEIGSFARNISTTAGNRTGQVLVTAIGVQTNASLTIVVTSQYNESLSFVAKVRGVITKRATLESLLLYPTDPVAQNIIFNIQMFNVTQNCDDFNTIELHDPTNAIVIASANNSNQLTVGFNTSSSYIGQNKIILKYTSSLGNVYSENEYVLVVDRLQNLSASISFNIDTLVGAAGQVPVLVANGSDTGACGLLISGDQNMTLHLSIGDGYLATYTVQLTGFPAIVYTAQGTNFTADIVLPIIGVRTDTSLTITATSVYNEVLTTVVRVRGVVTLRSTLDSLFSCPKNKVLLNDPIAMSFTNLTQSCGDSYTIALRSPSNTTVIQNVTDTSFNAPSSFEGLNGVQLAYTTALGTIYSETCSVYVAGKLTNLTVGAIYVIDSFATTSMNASRVIANNTVGACGVLLPGDRDTTLSLNVAGGFLTNYTVSLTGMVGFPLVVPISGTNLSAEVVIPALGVGSSSVLTSAAQSSLGEKLAIEVPVRGTVTTRSVLESLLSFPPTANINQMFAMNFTNLTQNCGDGYSITLRSPSNTTILGVTNGSFTGSSDVFGNHPLVLQYISDLGTVYSESRSVIVSGSFANLSAQALISMDVGLGGTDSTVLQLTNGSDSAACGVQVPGDQSFTLIINVGNGFVATYKVSIGSFSQLINVTGQTNNSALVVVPAIGVQTKTQLTVIATSIYNEVLNLTLSVTGMVTLRSTMESLFVYPMI</sequence>
<protein>
    <submittedName>
        <fullName evidence="4">WSC domain-containing protein</fullName>
    </submittedName>
</protein>
<evidence type="ECO:0000256" key="1">
    <source>
        <dbReference type="SAM" id="SignalP"/>
    </source>
</evidence>
<dbReference type="WBParaSite" id="PSAMB.scaffold935size38407.g9914.t1">
    <property type="protein sequence ID" value="PSAMB.scaffold935size38407.g9914.t1"/>
    <property type="gene ID" value="PSAMB.scaffold935size38407.g9914"/>
</dbReference>
<feature type="signal peptide" evidence="1">
    <location>
        <begin position="1"/>
        <end position="19"/>
    </location>
</feature>
<keyword evidence="3" id="KW-1185">Reference proteome</keyword>
<proteinExistence type="predicted"/>
<evidence type="ECO:0000313" key="4">
    <source>
        <dbReference type="WBParaSite" id="PSAMB.scaffold935size38407.g9914.t1"/>
    </source>
</evidence>
<keyword evidence="1" id="KW-0732">Signal</keyword>
<evidence type="ECO:0000259" key="2">
    <source>
        <dbReference type="PROSITE" id="PS51212"/>
    </source>
</evidence>
<name>A0A914XSH3_9BILA</name>
<dbReference type="PROSITE" id="PS51212">
    <property type="entry name" value="WSC"/>
    <property type="match status" value="1"/>
</dbReference>
<accession>A0A914XSH3</accession>